<dbReference type="EMBL" id="BJNQ01000019">
    <property type="protein sequence ID" value="GEC76429.1"/>
    <property type="molecule type" value="Genomic_DNA"/>
</dbReference>
<evidence type="ECO:0000313" key="2">
    <source>
        <dbReference type="EMBL" id="GEC76429.1"/>
    </source>
</evidence>
<dbReference type="Pfam" id="PF08530">
    <property type="entry name" value="PepX_C"/>
    <property type="match status" value="1"/>
</dbReference>
<proteinExistence type="predicted"/>
<accession>A0A4Y4BA52</accession>
<dbReference type="SMART" id="SM00939">
    <property type="entry name" value="PepX_C"/>
    <property type="match status" value="1"/>
</dbReference>
<evidence type="ECO:0000259" key="1">
    <source>
        <dbReference type="SMART" id="SM00939"/>
    </source>
</evidence>
<name>A0A4Y4BA52_MICMQ</name>
<dbReference type="InterPro" id="IPR013736">
    <property type="entry name" value="Xaa-Pro_dipept_C"/>
</dbReference>
<dbReference type="Proteomes" id="UP000317410">
    <property type="component" value="Unassembled WGS sequence"/>
</dbReference>
<organism evidence="2 3">
    <name type="scientific">Microbacterium maritypicum</name>
    <name type="common">Microbacterium liquefaciens</name>
    <dbReference type="NCBI Taxonomy" id="33918"/>
    <lineage>
        <taxon>Bacteria</taxon>
        <taxon>Bacillati</taxon>
        <taxon>Actinomycetota</taxon>
        <taxon>Actinomycetes</taxon>
        <taxon>Micrococcales</taxon>
        <taxon>Microbacteriaceae</taxon>
        <taxon>Microbacterium</taxon>
    </lineage>
</organism>
<gene>
    <name evidence="2" type="ORF">MLI01_25740</name>
</gene>
<dbReference type="SUPFAM" id="SSF49785">
    <property type="entry name" value="Galactose-binding domain-like"/>
    <property type="match status" value="1"/>
</dbReference>
<reference evidence="2 3" key="1">
    <citation type="submission" date="2019-06" db="EMBL/GenBank/DDBJ databases">
        <title>Whole genome shotgun sequence of Microbacterium liquefaciens NBRC 15037.</title>
        <authorList>
            <person name="Hosoyama A."/>
            <person name="Uohara A."/>
            <person name="Ohji S."/>
            <person name="Ichikawa N."/>
        </authorList>
    </citation>
    <scope>NUCLEOTIDE SEQUENCE [LARGE SCALE GENOMIC DNA]</scope>
    <source>
        <strain evidence="2 3">NBRC 15037</strain>
    </source>
</reference>
<dbReference type="GO" id="GO:0008239">
    <property type="term" value="F:dipeptidyl-peptidase activity"/>
    <property type="evidence" value="ECO:0007669"/>
    <property type="project" value="InterPro"/>
</dbReference>
<feature type="domain" description="Xaa-Pro dipeptidyl-peptidase C-terminal" evidence="1">
    <location>
        <begin position="1"/>
        <end position="130"/>
    </location>
</feature>
<sequence>MFTGDPLPEDLLVIGVPEIALPFSSSNPRADLFVRLCEVDTRGVSRAVTDGYRRLSPDDAEIEAGTVRLELAPLAHRFAAGSRLRVQVSSGAHPLHLRNPGTDDPVRDHSRLLASEQTVRVGGADPATLTLPAEVTVPAHAGAASPAVHRRVPR</sequence>
<protein>
    <recommendedName>
        <fullName evidence="1">Xaa-Pro dipeptidyl-peptidase C-terminal domain-containing protein</fullName>
    </recommendedName>
</protein>
<evidence type="ECO:0000313" key="3">
    <source>
        <dbReference type="Proteomes" id="UP000317410"/>
    </source>
</evidence>
<dbReference type="AlphaFoldDB" id="A0A4Y4BA52"/>
<comment type="caution">
    <text evidence="2">The sequence shown here is derived from an EMBL/GenBank/DDBJ whole genome shotgun (WGS) entry which is preliminary data.</text>
</comment>
<dbReference type="Gene3D" id="2.60.120.260">
    <property type="entry name" value="Galactose-binding domain-like"/>
    <property type="match status" value="1"/>
</dbReference>
<dbReference type="InterPro" id="IPR008979">
    <property type="entry name" value="Galactose-bd-like_sf"/>
</dbReference>